<dbReference type="SUPFAM" id="SSF51735">
    <property type="entry name" value="NAD(P)-binding Rossmann-fold domains"/>
    <property type="match status" value="1"/>
</dbReference>
<comment type="similarity">
    <text evidence="1">Belongs to the short-chain dehydrogenases/reductases (SDR) family.</text>
</comment>
<keyword evidence="5" id="KW-1185">Reference proteome</keyword>
<evidence type="ECO:0000313" key="5">
    <source>
        <dbReference type="Proteomes" id="UP000788993"/>
    </source>
</evidence>
<accession>A0A9P8T6C1</accession>
<reference evidence="4" key="2">
    <citation type="submission" date="2021-01" db="EMBL/GenBank/DDBJ databases">
        <authorList>
            <person name="Schikora-Tamarit M.A."/>
        </authorList>
    </citation>
    <scope>NUCLEOTIDE SEQUENCE</scope>
    <source>
        <strain evidence="4">NCAIM Y.01608</strain>
    </source>
</reference>
<keyword evidence="3" id="KW-0560">Oxidoreductase</keyword>
<dbReference type="Pfam" id="PF13561">
    <property type="entry name" value="adh_short_C2"/>
    <property type="match status" value="1"/>
</dbReference>
<dbReference type="Proteomes" id="UP000788993">
    <property type="component" value="Unassembled WGS sequence"/>
</dbReference>
<evidence type="ECO:0000313" key="4">
    <source>
        <dbReference type="EMBL" id="KAH3667666.1"/>
    </source>
</evidence>
<dbReference type="InterPro" id="IPR002347">
    <property type="entry name" value="SDR_fam"/>
</dbReference>
<keyword evidence="2" id="KW-0521">NADP</keyword>
<dbReference type="PRINTS" id="PR00081">
    <property type="entry name" value="GDHRDH"/>
</dbReference>
<dbReference type="GO" id="GO:0016616">
    <property type="term" value="F:oxidoreductase activity, acting on the CH-OH group of donors, NAD or NADP as acceptor"/>
    <property type="evidence" value="ECO:0007669"/>
    <property type="project" value="TreeGrafter"/>
</dbReference>
<proteinExistence type="inferred from homology"/>
<organism evidence="4 5">
    <name type="scientific">Ogataea polymorpha</name>
    <dbReference type="NCBI Taxonomy" id="460523"/>
    <lineage>
        <taxon>Eukaryota</taxon>
        <taxon>Fungi</taxon>
        <taxon>Dikarya</taxon>
        <taxon>Ascomycota</taxon>
        <taxon>Saccharomycotina</taxon>
        <taxon>Pichiomycetes</taxon>
        <taxon>Pichiales</taxon>
        <taxon>Pichiaceae</taxon>
        <taxon>Ogataea</taxon>
    </lineage>
</organism>
<reference evidence="4" key="1">
    <citation type="journal article" date="2021" name="Open Biol.">
        <title>Shared evolutionary footprints suggest mitochondrial oxidative damage underlies multiple complex I losses in fungi.</title>
        <authorList>
            <person name="Schikora-Tamarit M.A."/>
            <person name="Marcet-Houben M."/>
            <person name="Nosek J."/>
            <person name="Gabaldon T."/>
        </authorList>
    </citation>
    <scope>NUCLEOTIDE SEQUENCE</scope>
    <source>
        <strain evidence="4">NCAIM Y.01608</strain>
    </source>
</reference>
<dbReference type="InterPro" id="IPR036291">
    <property type="entry name" value="NAD(P)-bd_dom_sf"/>
</dbReference>
<evidence type="ECO:0008006" key="6">
    <source>
        <dbReference type="Google" id="ProtNLM"/>
    </source>
</evidence>
<gene>
    <name evidence="4" type="ORF">OGATHE_003189</name>
</gene>
<evidence type="ECO:0000256" key="1">
    <source>
        <dbReference type="ARBA" id="ARBA00006484"/>
    </source>
</evidence>
<dbReference type="EMBL" id="JAEUBD010001062">
    <property type="protein sequence ID" value="KAH3667666.1"/>
    <property type="molecule type" value="Genomic_DNA"/>
</dbReference>
<evidence type="ECO:0000256" key="3">
    <source>
        <dbReference type="ARBA" id="ARBA00023002"/>
    </source>
</evidence>
<evidence type="ECO:0000256" key="2">
    <source>
        <dbReference type="ARBA" id="ARBA00022857"/>
    </source>
</evidence>
<name>A0A9P8T6C1_9ASCO</name>
<comment type="caution">
    <text evidence="4">The sequence shown here is derived from an EMBL/GenBank/DDBJ whole genome shotgun (WGS) entry which is preliminary data.</text>
</comment>
<sequence>MSNLDLFSLKGKVVLITGATNGIGKAMAQALYEAGASVIFTHRPATDPASTVQFLRDSYPGSEGKIGTIEVDLGEVKIENLEAEIVRPALELSPTGEIDILINNAGITNRDTIVDASTEEYHKVLHVNLHVPSELSRLVARRMIRQKIRGKILFTASLTSFRAASNLSAYTTSKGAIVQFAKCCAVEWAQHGINVNCIGLGYVRTNMTTFHTSDEARETRILSKIPRGRWGTPEDFKGPVVFLCSAASDYVDGECLMVDGGFLALM</sequence>
<dbReference type="PRINTS" id="PR00080">
    <property type="entry name" value="SDRFAMILY"/>
</dbReference>
<dbReference type="PANTHER" id="PTHR42760:SF5">
    <property type="entry name" value="2-DEHYDRO-3-DEOXY-D-GLUCONATE 5-DEHYDROGENASE"/>
    <property type="match status" value="1"/>
</dbReference>
<dbReference type="PANTHER" id="PTHR42760">
    <property type="entry name" value="SHORT-CHAIN DEHYDROGENASES/REDUCTASES FAMILY MEMBER"/>
    <property type="match status" value="1"/>
</dbReference>
<dbReference type="AlphaFoldDB" id="A0A9P8T6C1"/>
<protein>
    <recommendedName>
        <fullName evidence="6">2-deoxy-D-gluconate 3-dehydrogenase</fullName>
    </recommendedName>
</protein>
<dbReference type="Gene3D" id="3.40.50.720">
    <property type="entry name" value="NAD(P)-binding Rossmann-like Domain"/>
    <property type="match status" value="1"/>
</dbReference>
<dbReference type="FunFam" id="3.40.50.720:FF:000084">
    <property type="entry name" value="Short-chain dehydrogenase reductase"/>
    <property type="match status" value="1"/>
</dbReference>